<dbReference type="KEGG" id="nan:AArc1_3008"/>
<protein>
    <submittedName>
        <fullName evidence="2">Uncharacterized protein</fullName>
    </submittedName>
</protein>
<reference evidence="2" key="3">
    <citation type="journal article" date="2019" name="Int. J. Syst. Evol. Microbiol.">
        <title>Natronolimnobius sulfurireducens sp. nov. and Halalkaliarchaeum desulfuricum gen. nov., sp. nov., the first sulfur-respiring alkaliphilic haloarchaea from hypersaline alkaline lakes.</title>
        <authorList>
            <person name="Sorokin D.Y."/>
            <person name="Yakimov M."/>
            <person name="Messina E."/>
            <person name="Merkel A.Y."/>
            <person name="Bale N.J."/>
            <person name="Sinninghe Damste J.S."/>
        </authorList>
    </citation>
    <scope>NUCLEOTIDE SEQUENCE</scope>
    <source>
        <strain evidence="3">AArc-Mg</strain>
        <strain evidence="2">AArc1</strain>
    </source>
</reference>
<feature type="region of interest" description="Disordered" evidence="1">
    <location>
        <begin position="67"/>
        <end position="96"/>
    </location>
</feature>
<dbReference type="Pfam" id="PF19102">
    <property type="entry name" value="DUF5789"/>
    <property type="match status" value="1"/>
</dbReference>
<feature type="region of interest" description="Disordered" evidence="1">
    <location>
        <begin position="1"/>
        <end position="24"/>
    </location>
</feature>
<name>A0A346PIH1_9EURY</name>
<dbReference type="EMBL" id="CP024047">
    <property type="protein sequence ID" value="AXR79316.1"/>
    <property type="molecule type" value="Genomic_DNA"/>
</dbReference>
<reference evidence="4" key="2">
    <citation type="submission" date="2018-02" db="EMBL/GenBank/DDBJ databases">
        <title>Phenotypic and genomic properties of facultatively anaerobic sulfur-reducing natronoarchaea from hypersaline soda lakes.</title>
        <authorList>
            <person name="Sorokin D.Y."/>
            <person name="Kublanov I.V."/>
            <person name="Roman P."/>
            <person name="Sinninghe Damste J.S."/>
            <person name="Golyshin P.N."/>
            <person name="Rojo D."/>
            <person name="Ciordia S."/>
            <person name="Mena M.D.C."/>
            <person name="Ferrer M."/>
            <person name="Messina E."/>
            <person name="Smedile F."/>
            <person name="La Spada G."/>
            <person name="La Cono V."/>
            <person name="Yakimov M.M."/>
        </authorList>
    </citation>
    <scope>NUCLEOTIDE SEQUENCE [LARGE SCALE GENOMIC DNA]</scope>
    <source>
        <strain evidence="4">AArc-Mg</strain>
    </source>
</reference>
<dbReference type="Proteomes" id="UP000258707">
    <property type="component" value="Chromosome"/>
</dbReference>
<proteinExistence type="predicted"/>
<organism evidence="2 5">
    <name type="scientific">Natrarchaeobaculum sulfurireducens</name>
    <dbReference type="NCBI Taxonomy" id="2044521"/>
    <lineage>
        <taxon>Archaea</taxon>
        <taxon>Methanobacteriati</taxon>
        <taxon>Methanobacteriota</taxon>
        <taxon>Stenosarchaea group</taxon>
        <taxon>Halobacteria</taxon>
        <taxon>Halobacteriales</taxon>
        <taxon>Natrialbaceae</taxon>
        <taxon>Natrarchaeobaculum</taxon>
    </lineage>
</organism>
<dbReference type="Proteomes" id="UP000258613">
    <property type="component" value="Chromosome"/>
</dbReference>
<accession>A0A346PIH1</accession>
<dbReference type="EMBL" id="CP027033">
    <property type="protein sequence ID" value="AXR83089.1"/>
    <property type="molecule type" value="Genomic_DNA"/>
</dbReference>
<reference evidence="5" key="1">
    <citation type="submission" date="2017-10" db="EMBL/GenBank/DDBJ databases">
        <title>Phenotypic and genomic properties of facultatively anaerobic sulfur-reducing natronoarchaea from hypersaline soda lakes.</title>
        <authorList>
            <person name="Sorokin D.Y."/>
            <person name="Kublanov I.V."/>
            <person name="Roman P."/>
            <person name="Sinninghe Damste J.S."/>
            <person name="Golyshin P.N."/>
            <person name="Rojo D."/>
            <person name="Ciordia S."/>
            <person name="Mena Md.C."/>
            <person name="Ferrer M."/>
            <person name="Messina E."/>
            <person name="Smedile F."/>
            <person name="La Spada G."/>
            <person name="La Cono V."/>
            <person name="Yakimov M.M."/>
        </authorList>
    </citation>
    <scope>NUCLEOTIDE SEQUENCE [LARGE SCALE GENOMIC DNA]</scope>
    <source>
        <strain evidence="5">AArc1</strain>
    </source>
</reference>
<evidence type="ECO:0000313" key="4">
    <source>
        <dbReference type="Proteomes" id="UP000258613"/>
    </source>
</evidence>
<dbReference type="GeneID" id="37643594"/>
<gene>
    <name evidence="2" type="ORF">AArc1_3008</name>
    <name evidence="3" type="ORF">AArcMg_3102</name>
</gene>
<dbReference type="RefSeq" id="WP_228442345.1">
    <property type="nucleotide sequence ID" value="NZ_CP024047.1"/>
</dbReference>
<accession>A0A346PU94</accession>
<evidence type="ECO:0000313" key="5">
    <source>
        <dbReference type="Proteomes" id="UP000258707"/>
    </source>
</evidence>
<evidence type="ECO:0000313" key="2">
    <source>
        <dbReference type="EMBL" id="AXR79316.1"/>
    </source>
</evidence>
<keyword evidence="4" id="KW-1185">Reference proteome</keyword>
<dbReference type="KEGG" id="nag:AArcMg_3102"/>
<sequence>MKYKPTPSVPHHGRPPETQRDRRRVRTLEYPVTPSAVAAEYDDVTRLLADGECNPGALVARSEVDRFESPEDLTTELHNQLPRKAVGEPFQSEGEG</sequence>
<dbReference type="AlphaFoldDB" id="A0A346PIH1"/>
<evidence type="ECO:0000256" key="1">
    <source>
        <dbReference type="SAM" id="MobiDB-lite"/>
    </source>
</evidence>
<evidence type="ECO:0000313" key="3">
    <source>
        <dbReference type="EMBL" id="AXR83089.1"/>
    </source>
</evidence>
<dbReference type="InterPro" id="IPR043899">
    <property type="entry name" value="DUF5789"/>
</dbReference>